<dbReference type="SMART" id="SM00075">
    <property type="entry name" value="HYDRO"/>
    <property type="match status" value="1"/>
</dbReference>
<evidence type="ECO:0000256" key="4">
    <source>
        <dbReference type="ARBA" id="ARBA00022525"/>
    </source>
</evidence>
<evidence type="ECO:0000256" key="7">
    <source>
        <dbReference type="SAM" id="MobiDB-lite"/>
    </source>
</evidence>
<dbReference type="SMR" id="A0A9P3UNQ2"/>
<comment type="caution">
    <text evidence="8">The sequence shown here is derived from an EMBL/GenBank/DDBJ whole genome shotgun (WGS) entry which is preliminary data.</text>
</comment>
<evidence type="ECO:0000313" key="8">
    <source>
        <dbReference type="EMBL" id="GLB38125.1"/>
    </source>
</evidence>
<dbReference type="InterPro" id="IPR019778">
    <property type="entry name" value="Class_I_Hydrophobin_CS"/>
</dbReference>
<dbReference type="Proteomes" id="UP001063166">
    <property type="component" value="Unassembled WGS sequence"/>
</dbReference>
<sequence length="509" mass="53753">MQTGDLRATLRFSPVLILVGGSLHARRHMCMTANRLRNLMSHSNVTRLPLRPGGVDQSTGTRTAISLEVEVDGSAPKGDDAVLSLALESSDALRRNAENAQESGDGRGVSLESTVSSLARREQRQGATYVLDRVAALHLAGVALATRSSEEGKGEEEGSGGTSEHGRVVTSSSPTRASFLFANSLAAADPRISATRNVHVFSVRWQLSLKLLTPITETCHLSVHAFPRAPEKKKPYHASSSHDLKPALLSASQHDSRRTALLDWSILRGSGSSAAVIHLPREALRGAVIWKMLVRSSFIDMRCDVAQESTVSESSSDLGGLREPTENRRGGGLKPPQPTRNRAQATSKGRGPVVGSPERRKCKDPKPCDRKRILDAGIKGMQNLLGKASSTTSYPFDPHRLSYFTMFARLSAAVLLALPLLAAAGGQCNTGEMQCCNSVQNADTPSVAALLGVLGVAAQGVTGQVGVTCSPISVIGGGGNSCTAQPVCCSNNSFNGIVALGCTPINLNL</sequence>
<evidence type="ECO:0000313" key="9">
    <source>
        <dbReference type="Proteomes" id="UP001063166"/>
    </source>
</evidence>
<keyword evidence="6" id="KW-1015">Disulfide bond</keyword>
<feature type="compositionally biased region" description="Basic and acidic residues" evidence="7">
    <location>
        <begin position="357"/>
        <end position="367"/>
    </location>
</feature>
<dbReference type="Pfam" id="PF01185">
    <property type="entry name" value="Hydrophobin"/>
    <property type="match status" value="1"/>
</dbReference>
<proteinExistence type="inferred from homology"/>
<keyword evidence="4" id="KW-0964">Secreted</keyword>
<dbReference type="InterPro" id="IPR001338">
    <property type="entry name" value="Class_I_Hydrophobin"/>
</dbReference>
<dbReference type="GO" id="GO:0009277">
    <property type="term" value="C:fungal-type cell wall"/>
    <property type="evidence" value="ECO:0007669"/>
    <property type="project" value="InterPro"/>
</dbReference>
<evidence type="ECO:0000256" key="6">
    <source>
        <dbReference type="ARBA" id="ARBA00023157"/>
    </source>
</evidence>
<dbReference type="OrthoDB" id="4225815at2759"/>
<dbReference type="PROSITE" id="PS00956">
    <property type="entry name" value="HYDROPHOBIN"/>
    <property type="match status" value="1"/>
</dbReference>
<protein>
    <submittedName>
        <fullName evidence="8">Hydrophobins</fullName>
    </submittedName>
</protein>
<evidence type="ECO:0000256" key="1">
    <source>
        <dbReference type="ARBA" id="ARBA00004191"/>
    </source>
</evidence>
<keyword evidence="3" id="KW-0134">Cell wall</keyword>
<keyword evidence="5" id="KW-0732">Signal</keyword>
<dbReference type="CDD" id="cd23507">
    <property type="entry name" value="hydrophobin_I"/>
    <property type="match status" value="1"/>
</dbReference>
<dbReference type="AlphaFoldDB" id="A0A9P3UNQ2"/>
<dbReference type="GO" id="GO:0005199">
    <property type="term" value="F:structural constituent of cell wall"/>
    <property type="evidence" value="ECO:0007669"/>
    <property type="project" value="InterPro"/>
</dbReference>
<feature type="region of interest" description="Disordered" evidence="7">
    <location>
        <begin position="96"/>
        <end position="117"/>
    </location>
</feature>
<dbReference type="EMBL" id="BRPK01000004">
    <property type="protein sequence ID" value="GLB38125.1"/>
    <property type="molecule type" value="Genomic_DNA"/>
</dbReference>
<evidence type="ECO:0000256" key="2">
    <source>
        <dbReference type="ARBA" id="ARBA00010446"/>
    </source>
</evidence>
<accession>A0A9P3UNQ2</accession>
<feature type="region of interest" description="Disordered" evidence="7">
    <location>
        <begin position="146"/>
        <end position="170"/>
    </location>
</feature>
<gene>
    <name evidence="8" type="ORF">LshimejAT787_0411760</name>
</gene>
<comment type="similarity">
    <text evidence="2">Belongs to the fungal hydrophobin family.</text>
</comment>
<comment type="subcellular location">
    <subcellularLocation>
        <location evidence="1">Secreted</location>
        <location evidence="1">Cell wall</location>
    </subcellularLocation>
</comment>
<evidence type="ECO:0000256" key="3">
    <source>
        <dbReference type="ARBA" id="ARBA00022512"/>
    </source>
</evidence>
<organism evidence="8 9">
    <name type="scientific">Lyophyllum shimeji</name>
    <name type="common">Hon-shimeji</name>
    <name type="synonym">Tricholoma shimeji</name>
    <dbReference type="NCBI Taxonomy" id="47721"/>
    <lineage>
        <taxon>Eukaryota</taxon>
        <taxon>Fungi</taxon>
        <taxon>Dikarya</taxon>
        <taxon>Basidiomycota</taxon>
        <taxon>Agaricomycotina</taxon>
        <taxon>Agaricomycetes</taxon>
        <taxon>Agaricomycetidae</taxon>
        <taxon>Agaricales</taxon>
        <taxon>Tricholomatineae</taxon>
        <taxon>Lyophyllaceae</taxon>
        <taxon>Lyophyllum</taxon>
    </lineage>
</organism>
<reference evidence="8" key="1">
    <citation type="submission" date="2022-07" db="EMBL/GenBank/DDBJ databases">
        <title>The genome of Lyophyllum shimeji provides insight into the initial evolution of ectomycorrhizal fungal genome.</title>
        <authorList>
            <person name="Kobayashi Y."/>
            <person name="Shibata T."/>
            <person name="Hirakawa H."/>
            <person name="Shigenobu S."/>
            <person name="Nishiyama T."/>
            <person name="Yamada A."/>
            <person name="Hasebe M."/>
            <person name="Kawaguchi M."/>
        </authorList>
    </citation>
    <scope>NUCLEOTIDE SEQUENCE</scope>
    <source>
        <strain evidence="8">AT787</strain>
    </source>
</reference>
<evidence type="ECO:0000256" key="5">
    <source>
        <dbReference type="ARBA" id="ARBA00022729"/>
    </source>
</evidence>
<feature type="region of interest" description="Disordered" evidence="7">
    <location>
        <begin position="310"/>
        <end position="367"/>
    </location>
</feature>
<keyword evidence="9" id="KW-1185">Reference proteome</keyword>
<name>A0A9P3UNQ2_LYOSH</name>